<organism evidence="1 2">
    <name type="scientific">Paraburkholderia steynii</name>
    <dbReference type="NCBI Taxonomy" id="1245441"/>
    <lineage>
        <taxon>Bacteria</taxon>
        <taxon>Pseudomonadati</taxon>
        <taxon>Pseudomonadota</taxon>
        <taxon>Betaproteobacteria</taxon>
        <taxon>Burkholderiales</taxon>
        <taxon>Burkholderiaceae</taxon>
        <taxon>Paraburkholderia</taxon>
    </lineage>
</organism>
<reference evidence="1 2" key="1">
    <citation type="submission" date="2017-02" db="EMBL/GenBank/DDBJ databases">
        <title>Paraburkholderia sophoroidis sp. nov. and Paraburkholderia steynii sp. nov. rhizobial symbionts of the fynbos legume Hypocalyptus sophoroides.</title>
        <authorList>
            <person name="Steenkamp E.T."/>
            <person name="Beukes C.W."/>
            <person name="Van Zyl E."/>
            <person name="Avontuur J."/>
            <person name="Chan W.Y."/>
            <person name="Hassen A."/>
            <person name="Palmer M."/>
            <person name="Mthombeni L."/>
            <person name="Phalane F."/>
            <person name="Sereme K."/>
            <person name="Venter S.N."/>
        </authorList>
    </citation>
    <scope>NUCLEOTIDE SEQUENCE [LARGE SCALE GENOMIC DNA]</scope>
    <source>
        <strain evidence="1 2">HC1.1ba</strain>
    </source>
</reference>
<gene>
    <name evidence="1" type="ORF">BZM27_04220</name>
</gene>
<evidence type="ECO:0000313" key="2">
    <source>
        <dbReference type="Proteomes" id="UP000294200"/>
    </source>
</evidence>
<comment type="caution">
    <text evidence="1">The sequence shown here is derived from an EMBL/GenBank/DDBJ whole genome shotgun (WGS) entry which is preliminary data.</text>
</comment>
<dbReference type="AlphaFoldDB" id="A0A4R0XQ01"/>
<name>A0A4R0XQ01_9BURK</name>
<dbReference type="Proteomes" id="UP000294200">
    <property type="component" value="Unassembled WGS sequence"/>
</dbReference>
<proteinExistence type="predicted"/>
<protein>
    <submittedName>
        <fullName evidence="1">Uncharacterized protein</fullName>
    </submittedName>
</protein>
<dbReference type="EMBL" id="MWML01000008">
    <property type="protein sequence ID" value="TCG09677.1"/>
    <property type="molecule type" value="Genomic_DNA"/>
</dbReference>
<sequence>MCAICNFKIEFSVSHPLALSVAVATRNAIDAGLIGELDIDDGPLSAARKRMSAVDTLNLLQAQIEASLTTAELLGLPDFYVLLIEDDTWGFFHPTTDGFDPNIVPEMPDVTTTDELKRSNVVITSEAALRAWLHGAFDIENALRDSIFVIDAPSGHHMSLMQMFVTAGSVAVSGA</sequence>
<keyword evidence="2" id="KW-1185">Reference proteome</keyword>
<evidence type="ECO:0000313" key="1">
    <source>
        <dbReference type="EMBL" id="TCG09677.1"/>
    </source>
</evidence>
<accession>A0A4R0XQ01</accession>